<keyword evidence="2" id="KW-0805">Transcription regulation</keyword>
<dbReference type="Proteomes" id="UP000472335">
    <property type="component" value="Unassembled WGS sequence"/>
</dbReference>
<dbReference type="GO" id="GO:0003677">
    <property type="term" value="F:DNA binding"/>
    <property type="evidence" value="ECO:0007669"/>
    <property type="project" value="InterPro"/>
</dbReference>
<evidence type="ECO:0000256" key="4">
    <source>
        <dbReference type="ARBA" id="ARBA00023163"/>
    </source>
</evidence>
<feature type="domain" description="RNA polymerase sigma factor 70 region 4 type 2" evidence="7">
    <location>
        <begin position="114"/>
        <end position="164"/>
    </location>
</feature>
<dbReference type="RefSeq" id="WP_165268235.1">
    <property type="nucleotide sequence ID" value="NZ_JAAKZY010000238.1"/>
</dbReference>
<accession>A0A6G4VJW2</accession>
<dbReference type="InterPro" id="IPR046531">
    <property type="entry name" value="DUF6596"/>
</dbReference>
<name>A0A6G4VJW2_9ACTN</name>
<evidence type="ECO:0000256" key="2">
    <source>
        <dbReference type="ARBA" id="ARBA00023015"/>
    </source>
</evidence>
<dbReference type="InterPro" id="IPR036388">
    <property type="entry name" value="WH-like_DNA-bd_sf"/>
</dbReference>
<proteinExistence type="inferred from homology"/>
<comment type="similarity">
    <text evidence="1">Belongs to the sigma-70 factor family. ECF subfamily.</text>
</comment>
<gene>
    <name evidence="9" type="ORF">G5C60_42825</name>
</gene>
<protein>
    <submittedName>
        <fullName evidence="9">RNA polymerase sigma factor</fullName>
    </submittedName>
</protein>
<keyword evidence="10" id="KW-1185">Reference proteome</keyword>
<evidence type="ECO:0000313" key="9">
    <source>
        <dbReference type="EMBL" id="NGO14155.1"/>
    </source>
</evidence>
<evidence type="ECO:0000256" key="5">
    <source>
        <dbReference type="SAM" id="MobiDB-lite"/>
    </source>
</evidence>
<evidence type="ECO:0000259" key="6">
    <source>
        <dbReference type="Pfam" id="PF04542"/>
    </source>
</evidence>
<keyword evidence="3" id="KW-0731">Sigma factor</keyword>
<dbReference type="AlphaFoldDB" id="A0A6G4VJW2"/>
<dbReference type="InterPro" id="IPR013325">
    <property type="entry name" value="RNA_pol_sigma_r2"/>
</dbReference>
<dbReference type="SUPFAM" id="SSF88659">
    <property type="entry name" value="Sigma3 and sigma4 domains of RNA polymerase sigma factors"/>
    <property type="match status" value="1"/>
</dbReference>
<evidence type="ECO:0000259" key="8">
    <source>
        <dbReference type="Pfam" id="PF20239"/>
    </source>
</evidence>
<dbReference type="InterPro" id="IPR013324">
    <property type="entry name" value="RNA_pol_sigma_r3/r4-like"/>
</dbReference>
<dbReference type="PANTHER" id="PTHR47756:SF2">
    <property type="entry name" value="BLL6612 PROTEIN"/>
    <property type="match status" value="1"/>
</dbReference>
<dbReference type="GO" id="GO:0016987">
    <property type="term" value="F:sigma factor activity"/>
    <property type="evidence" value="ECO:0007669"/>
    <property type="project" value="UniProtKB-KW"/>
</dbReference>
<comment type="caution">
    <text evidence="9">The sequence shown here is derived from an EMBL/GenBank/DDBJ whole genome shotgun (WGS) entry which is preliminary data.</text>
</comment>
<keyword evidence="4" id="KW-0804">Transcription</keyword>
<sequence>MRRTTEVEDLLRRHAPQVLGALVRRYGHFDAAEDAVQEALLAAAGQWPESGIPDNPRGWLIKVAARRLTDALRSEEARRLREEKAAALTPRDAFTAPPPGSDRAPSEDDTLTLLFLCCHPDLPTTAQIALTLRAVGGLTTAEIARAHLVPEATMAQRISRAKQRVKGTRFGRPDNWEERLPAVLHTLYLVFNEGYTATSGAALQRAELAGEAIRLTRTVHRLLPGVCEVTGLLALMLLTDARRAARSGPHGELIPLDEQDRALWDKAAIEEGVALVTQALSQRRPGPYQLRAAIAAVHDEADSPDTTGWHEILGLYDVLVHLVPSPVERLNRAVAVAMVHGPKAGLAELDALEAELTTSHRLDAVRAHLLERAGDPEAAHAAYESAAAKTLSLPEQRYLRARAARLRDMT</sequence>
<evidence type="ECO:0000259" key="7">
    <source>
        <dbReference type="Pfam" id="PF08281"/>
    </source>
</evidence>
<dbReference type="Pfam" id="PF04542">
    <property type="entry name" value="Sigma70_r2"/>
    <property type="match status" value="1"/>
</dbReference>
<dbReference type="Gene3D" id="1.10.10.10">
    <property type="entry name" value="Winged helix-like DNA-binding domain superfamily/Winged helix DNA-binding domain"/>
    <property type="match status" value="1"/>
</dbReference>
<feature type="domain" description="DUF6596" evidence="8">
    <location>
        <begin position="179"/>
        <end position="279"/>
    </location>
</feature>
<dbReference type="InterPro" id="IPR007627">
    <property type="entry name" value="RNA_pol_sigma70_r2"/>
</dbReference>
<reference evidence="9 10" key="1">
    <citation type="submission" date="2020-02" db="EMBL/GenBank/DDBJ databases">
        <title>Whole-genome analyses of novel actinobacteria.</title>
        <authorList>
            <person name="Sahin N."/>
            <person name="Gencbay T."/>
        </authorList>
    </citation>
    <scope>NUCLEOTIDE SEQUENCE [LARGE SCALE GENOMIC DNA]</scope>
    <source>
        <strain evidence="9 10">HC44</strain>
    </source>
</reference>
<dbReference type="EMBL" id="JAAKZY010000238">
    <property type="protein sequence ID" value="NGO14155.1"/>
    <property type="molecule type" value="Genomic_DNA"/>
</dbReference>
<evidence type="ECO:0000313" key="10">
    <source>
        <dbReference type="Proteomes" id="UP000472335"/>
    </source>
</evidence>
<evidence type="ECO:0000256" key="1">
    <source>
        <dbReference type="ARBA" id="ARBA00010641"/>
    </source>
</evidence>
<dbReference type="PANTHER" id="PTHR47756">
    <property type="entry name" value="BLL6612 PROTEIN-RELATED"/>
    <property type="match status" value="1"/>
</dbReference>
<feature type="region of interest" description="Disordered" evidence="5">
    <location>
        <begin position="81"/>
        <end position="107"/>
    </location>
</feature>
<dbReference type="SUPFAM" id="SSF88946">
    <property type="entry name" value="Sigma2 domain of RNA polymerase sigma factors"/>
    <property type="match status" value="1"/>
</dbReference>
<dbReference type="Gene3D" id="1.10.1740.10">
    <property type="match status" value="1"/>
</dbReference>
<dbReference type="Pfam" id="PF20239">
    <property type="entry name" value="DUF6596"/>
    <property type="match status" value="1"/>
</dbReference>
<organism evidence="9 10">
    <name type="scientific">Streptomyces scabichelini</name>
    <dbReference type="NCBI Taxonomy" id="2711217"/>
    <lineage>
        <taxon>Bacteria</taxon>
        <taxon>Bacillati</taxon>
        <taxon>Actinomycetota</taxon>
        <taxon>Actinomycetes</taxon>
        <taxon>Kitasatosporales</taxon>
        <taxon>Streptomycetaceae</taxon>
        <taxon>Streptomyces</taxon>
    </lineage>
</organism>
<dbReference type="Pfam" id="PF08281">
    <property type="entry name" value="Sigma70_r4_2"/>
    <property type="match status" value="1"/>
</dbReference>
<dbReference type="GO" id="GO:0006352">
    <property type="term" value="P:DNA-templated transcription initiation"/>
    <property type="evidence" value="ECO:0007669"/>
    <property type="project" value="InterPro"/>
</dbReference>
<evidence type="ECO:0000256" key="3">
    <source>
        <dbReference type="ARBA" id="ARBA00023082"/>
    </source>
</evidence>
<feature type="domain" description="RNA polymerase sigma-70 region 2" evidence="6">
    <location>
        <begin position="10"/>
        <end position="76"/>
    </location>
</feature>
<dbReference type="InterPro" id="IPR013249">
    <property type="entry name" value="RNA_pol_sigma70_r4_t2"/>
</dbReference>